<evidence type="ECO:0008006" key="3">
    <source>
        <dbReference type="Google" id="ProtNLM"/>
    </source>
</evidence>
<comment type="caution">
    <text evidence="1">The sequence shown here is derived from an EMBL/GenBank/DDBJ whole genome shotgun (WGS) entry which is preliminary data.</text>
</comment>
<evidence type="ECO:0000313" key="2">
    <source>
        <dbReference type="Proteomes" id="UP000177876"/>
    </source>
</evidence>
<dbReference type="Proteomes" id="UP000177876">
    <property type="component" value="Unassembled WGS sequence"/>
</dbReference>
<gene>
    <name evidence="1" type="ORF">A2Y75_01600</name>
</gene>
<proteinExistence type="predicted"/>
<accession>A0A1F2WNJ5</accession>
<evidence type="ECO:0000313" key="1">
    <source>
        <dbReference type="EMBL" id="OFW58431.1"/>
    </source>
</evidence>
<dbReference type="AlphaFoldDB" id="A0A1F2WNJ5"/>
<protein>
    <recommendedName>
        <fullName evidence="3">Homeodomain phBC6A51-type domain-containing protein</fullName>
    </recommendedName>
</protein>
<dbReference type="STRING" id="1797197.A2Y75_01600"/>
<name>A0A1F2WNJ5_9ACTN</name>
<organism evidence="1 2">
    <name type="scientific">Candidatus Solincola sediminis</name>
    <dbReference type="NCBI Taxonomy" id="1797199"/>
    <lineage>
        <taxon>Bacteria</taxon>
        <taxon>Bacillati</taxon>
        <taxon>Actinomycetota</taxon>
        <taxon>Candidatus Geothermincolia</taxon>
        <taxon>Candidatus Geothermincolales</taxon>
        <taxon>Candidatus Geothermincolaceae</taxon>
        <taxon>Candidatus Solincola</taxon>
    </lineage>
</organism>
<sequence length="156" mass="17473">MKKRYASKIHGPQAWDKIVSAAYQISLGAKREDAANIVGVDRRTLYNWERGPFWEKALAEAHRRWCSGIISSTKNAIAEALGDPQEYAGMARFVAERMIVELRAPKQRMDVDALVVATEANDLTDEQLLKIAQRGTQDKKPLVEATVIPTPPEEVK</sequence>
<reference evidence="1 2" key="1">
    <citation type="journal article" date="2016" name="Nat. Commun.">
        <title>Thousands of microbial genomes shed light on interconnected biogeochemical processes in an aquifer system.</title>
        <authorList>
            <person name="Anantharaman K."/>
            <person name="Brown C.T."/>
            <person name="Hug L.A."/>
            <person name="Sharon I."/>
            <person name="Castelle C.J."/>
            <person name="Probst A.J."/>
            <person name="Thomas B.C."/>
            <person name="Singh A."/>
            <person name="Wilkins M.J."/>
            <person name="Karaoz U."/>
            <person name="Brodie E.L."/>
            <person name="Williams K.H."/>
            <person name="Hubbard S.S."/>
            <person name="Banfield J.F."/>
        </authorList>
    </citation>
    <scope>NUCLEOTIDE SEQUENCE [LARGE SCALE GENOMIC DNA]</scope>
</reference>
<dbReference type="EMBL" id="MELK01000023">
    <property type="protein sequence ID" value="OFW58431.1"/>
    <property type="molecule type" value="Genomic_DNA"/>
</dbReference>